<keyword evidence="2" id="KW-1185">Reference proteome</keyword>
<dbReference type="Proteomes" id="UP001500540">
    <property type="component" value="Unassembled WGS sequence"/>
</dbReference>
<evidence type="ECO:0000313" key="2">
    <source>
        <dbReference type="Proteomes" id="UP001500540"/>
    </source>
</evidence>
<sequence>MIARNAGDIDQVRMRSSRAITSRDSCGIGSPSGFALRVLAAPVPLMAATRCGA</sequence>
<gene>
    <name evidence="1" type="ORF">GCM10022240_06560</name>
</gene>
<name>A0ABP7G4Y7_9MICO</name>
<dbReference type="EMBL" id="BAABAF010000002">
    <property type="protein sequence ID" value="GAA3756437.1"/>
    <property type="molecule type" value="Genomic_DNA"/>
</dbReference>
<reference evidence="2" key="1">
    <citation type="journal article" date="2019" name="Int. J. Syst. Evol. Microbiol.">
        <title>The Global Catalogue of Microorganisms (GCM) 10K type strain sequencing project: providing services to taxonomists for standard genome sequencing and annotation.</title>
        <authorList>
            <consortium name="The Broad Institute Genomics Platform"/>
            <consortium name="The Broad Institute Genome Sequencing Center for Infectious Disease"/>
            <person name="Wu L."/>
            <person name="Ma J."/>
        </authorList>
    </citation>
    <scope>NUCLEOTIDE SEQUENCE [LARGE SCALE GENOMIC DNA]</scope>
    <source>
        <strain evidence="2">JCM 16950</strain>
    </source>
</reference>
<protein>
    <submittedName>
        <fullName evidence="1">Uncharacterized protein</fullName>
    </submittedName>
</protein>
<proteinExistence type="predicted"/>
<organism evidence="1 2">
    <name type="scientific">Microbacterium kribbense</name>
    <dbReference type="NCBI Taxonomy" id="433645"/>
    <lineage>
        <taxon>Bacteria</taxon>
        <taxon>Bacillati</taxon>
        <taxon>Actinomycetota</taxon>
        <taxon>Actinomycetes</taxon>
        <taxon>Micrococcales</taxon>
        <taxon>Microbacteriaceae</taxon>
        <taxon>Microbacterium</taxon>
    </lineage>
</organism>
<comment type="caution">
    <text evidence="1">The sequence shown here is derived from an EMBL/GenBank/DDBJ whole genome shotgun (WGS) entry which is preliminary data.</text>
</comment>
<evidence type="ECO:0000313" key="1">
    <source>
        <dbReference type="EMBL" id="GAA3756437.1"/>
    </source>
</evidence>
<accession>A0ABP7G4Y7</accession>